<dbReference type="InterPro" id="IPR036236">
    <property type="entry name" value="Znf_C2H2_sf"/>
</dbReference>
<keyword evidence="5" id="KW-0863">Zinc-finger</keyword>
<dbReference type="AlphaFoldDB" id="A0AAW1L915"/>
<dbReference type="InterPro" id="IPR025110">
    <property type="entry name" value="AMP-bd_C"/>
</dbReference>
<dbReference type="GO" id="GO:0016405">
    <property type="term" value="F:CoA-ligase activity"/>
    <property type="evidence" value="ECO:0007669"/>
    <property type="project" value="TreeGrafter"/>
</dbReference>
<dbReference type="Pfam" id="PF13193">
    <property type="entry name" value="AMP-binding_C"/>
    <property type="match status" value="1"/>
</dbReference>
<evidence type="ECO:0000256" key="3">
    <source>
        <dbReference type="ARBA" id="ARBA00022598"/>
    </source>
</evidence>
<dbReference type="GO" id="GO:0005777">
    <property type="term" value="C:peroxisome"/>
    <property type="evidence" value="ECO:0007669"/>
    <property type="project" value="UniProtKB-SubCell"/>
</dbReference>
<evidence type="ECO:0000256" key="5">
    <source>
        <dbReference type="PROSITE-ProRule" id="PRU00042"/>
    </source>
</evidence>
<evidence type="ECO:0000256" key="1">
    <source>
        <dbReference type="ARBA" id="ARBA00004275"/>
    </source>
</evidence>
<dbReference type="EMBL" id="JASPKY010000146">
    <property type="protein sequence ID" value="KAK9730500.1"/>
    <property type="molecule type" value="Genomic_DNA"/>
</dbReference>
<dbReference type="PROSITE" id="PS00455">
    <property type="entry name" value="AMP_BINDING"/>
    <property type="match status" value="1"/>
</dbReference>
<dbReference type="InterPro" id="IPR020845">
    <property type="entry name" value="AMP-binding_CS"/>
</dbReference>
<keyword evidence="5" id="KW-0479">Metal-binding</keyword>
<dbReference type="PANTHER" id="PTHR24096:SF149">
    <property type="entry name" value="AMP-BINDING DOMAIN-CONTAINING PROTEIN-RELATED"/>
    <property type="match status" value="1"/>
</dbReference>
<keyword evidence="4" id="KW-0576">Peroxisome</keyword>
<name>A0AAW1L915_POPJA</name>
<dbReference type="Gene3D" id="3.40.50.980">
    <property type="match status" value="2"/>
</dbReference>
<dbReference type="Pfam" id="PF00501">
    <property type="entry name" value="AMP-binding"/>
    <property type="match status" value="1"/>
</dbReference>
<dbReference type="InterPro" id="IPR000873">
    <property type="entry name" value="AMP-dep_synth/lig_dom"/>
</dbReference>
<dbReference type="PANTHER" id="PTHR24096">
    <property type="entry name" value="LONG-CHAIN-FATTY-ACID--COA LIGASE"/>
    <property type="match status" value="1"/>
</dbReference>
<dbReference type="PROSITE" id="PS50157">
    <property type="entry name" value="ZINC_FINGER_C2H2_2"/>
    <property type="match status" value="1"/>
</dbReference>
<gene>
    <name evidence="7" type="ORF">QE152_g15196</name>
</gene>
<sequence>MSEKNIIIGDDLERSIFESLGTLARMLLEVHSDTVLQIDTETHEQVTGKIILNRSMRIAQWFRDNGIKPGDIVSVSSENRIEFSLVPVAGYFVGATFAPFNPEYTADELNHVVNLSKPKLIFCSEKTIDVFLQMLPRFPYVQKIVLFGEKRINHPILVMFNDILKGLNDDDPIDETFEVADINPDESIATILCSSGTTGLPKGVMTTHTNMTYFMEVGRAVVTELVDDSMKRVTLGLTPFFHSMGFMSMFVNMLAGNTIIVMRKFNSKTFLSILEKYKVTNLIVPPPVILFIIKHNSGAYDLSSLKDIRTGAAPMSKEMETEVKEKLNLHHASQGYGMTETTLGVLLTRADSPRVGSVGQIVPGMMAKVIDENGTPLGPYQEGELCFKGPLVMKGYIGDENSTKIAIDEDNWLHTGDVAYYDNDGYFFIVDRIKELIKYKAYQVAPAELEGMLLTHPAIADAAVVGLPDEEAGELPVAFVVKRKRANITAKEIQEFIAGKVSPQKKLRGGVIFIDAIPKNPTVFLKHCFEVHNLVIEDVQHIHNLHEYIIHWKEKFKHTAIERIIPSIKVDSSHVNKKDEELRHRLKLEITLKRQEYERTDENYENICLFCRLQLKGTRANYLNHLSTKHNLQLGNPQNLVYIDELIEKIEEKLNNLQCVYCEKTFPDRGILKEHMRKKMHKTINPHNREYDRYYIVNYLEPNKTWDILEKEDDNLPIEKAVNSDEEYSDWNEVEHQIICLFCKYKHPSIENIYLHLIDKHKFNFKEESSDLDFYQCVKLVNYIRRQIYNLRCICCDTLYGDCDELEQHMIKDGHNKTPDMNIFNQPEYYFPTYENDAFLFFLEDTDN</sequence>
<evidence type="ECO:0000256" key="2">
    <source>
        <dbReference type="ARBA" id="ARBA00006432"/>
    </source>
</evidence>
<dbReference type="InterPro" id="IPR041661">
    <property type="entry name" value="ZN622/Rei1/Reh1_Znf-C2H2"/>
</dbReference>
<accession>A0AAW1L915</accession>
<comment type="caution">
    <text evidence="7">The sequence shown here is derived from an EMBL/GenBank/DDBJ whole genome shotgun (WGS) entry which is preliminary data.</text>
</comment>
<reference evidence="7 8" key="1">
    <citation type="journal article" date="2024" name="BMC Genomics">
        <title>De novo assembly and annotation of Popillia japonica's genome with initial clues to its potential as an invasive pest.</title>
        <authorList>
            <person name="Cucini C."/>
            <person name="Boschi S."/>
            <person name="Funari R."/>
            <person name="Cardaioli E."/>
            <person name="Iannotti N."/>
            <person name="Marturano G."/>
            <person name="Paoli F."/>
            <person name="Bruttini M."/>
            <person name="Carapelli A."/>
            <person name="Frati F."/>
            <person name="Nardi F."/>
        </authorList>
    </citation>
    <scope>NUCLEOTIDE SEQUENCE [LARGE SCALE GENOMIC DNA]</scope>
    <source>
        <strain evidence="7">DMR45628</strain>
    </source>
</reference>
<keyword evidence="5" id="KW-0862">Zinc</keyword>
<comment type="similarity">
    <text evidence="2">Belongs to the ATP-dependent AMP-binding enzyme family.</text>
</comment>
<dbReference type="InterPro" id="IPR013087">
    <property type="entry name" value="Znf_C2H2_type"/>
</dbReference>
<evidence type="ECO:0000256" key="4">
    <source>
        <dbReference type="ARBA" id="ARBA00023140"/>
    </source>
</evidence>
<dbReference type="PROSITE" id="PS00028">
    <property type="entry name" value="ZINC_FINGER_C2H2_1"/>
    <property type="match status" value="1"/>
</dbReference>
<dbReference type="Pfam" id="PF12756">
    <property type="entry name" value="zf-C2H2_2"/>
    <property type="match status" value="2"/>
</dbReference>
<dbReference type="SMART" id="SM00355">
    <property type="entry name" value="ZnF_C2H2"/>
    <property type="match status" value="4"/>
</dbReference>
<dbReference type="SUPFAM" id="SSF56801">
    <property type="entry name" value="Acetyl-CoA synthetase-like"/>
    <property type="match status" value="1"/>
</dbReference>
<protein>
    <submittedName>
        <fullName evidence="7">AMP-binding enzyme</fullName>
    </submittedName>
</protein>
<organism evidence="7 8">
    <name type="scientific">Popillia japonica</name>
    <name type="common">Japanese beetle</name>
    <dbReference type="NCBI Taxonomy" id="7064"/>
    <lineage>
        <taxon>Eukaryota</taxon>
        <taxon>Metazoa</taxon>
        <taxon>Ecdysozoa</taxon>
        <taxon>Arthropoda</taxon>
        <taxon>Hexapoda</taxon>
        <taxon>Insecta</taxon>
        <taxon>Pterygota</taxon>
        <taxon>Neoptera</taxon>
        <taxon>Endopterygota</taxon>
        <taxon>Coleoptera</taxon>
        <taxon>Polyphaga</taxon>
        <taxon>Scarabaeiformia</taxon>
        <taxon>Scarabaeidae</taxon>
        <taxon>Rutelinae</taxon>
        <taxon>Popillia</taxon>
    </lineage>
</organism>
<evidence type="ECO:0000259" key="6">
    <source>
        <dbReference type="PROSITE" id="PS50157"/>
    </source>
</evidence>
<dbReference type="Proteomes" id="UP001458880">
    <property type="component" value="Unassembled WGS sequence"/>
</dbReference>
<dbReference type="CDD" id="cd05911">
    <property type="entry name" value="Firefly_Luc_like"/>
    <property type="match status" value="1"/>
</dbReference>
<comment type="subcellular location">
    <subcellularLocation>
        <location evidence="1">Peroxisome</location>
    </subcellularLocation>
</comment>
<keyword evidence="8" id="KW-1185">Reference proteome</keyword>
<dbReference type="Gene3D" id="3.30.300.30">
    <property type="match status" value="1"/>
</dbReference>
<keyword evidence="3" id="KW-0436">Ligase</keyword>
<dbReference type="Gene3D" id="2.30.38.10">
    <property type="entry name" value="Luciferase, Domain 3"/>
    <property type="match status" value="1"/>
</dbReference>
<evidence type="ECO:0000313" key="8">
    <source>
        <dbReference type="Proteomes" id="UP001458880"/>
    </source>
</evidence>
<feature type="domain" description="C2H2-type" evidence="6">
    <location>
        <begin position="657"/>
        <end position="686"/>
    </location>
</feature>
<dbReference type="FunFam" id="3.30.300.30:FF:000007">
    <property type="entry name" value="4-coumarate--CoA ligase 2"/>
    <property type="match status" value="1"/>
</dbReference>
<proteinExistence type="inferred from homology"/>
<dbReference type="InterPro" id="IPR045851">
    <property type="entry name" value="AMP-bd_C_sf"/>
</dbReference>
<dbReference type="SUPFAM" id="SSF57667">
    <property type="entry name" value="beta-beta-alpha zinc fingers"/>
    <property type="match status" value="2"/>
</dbReference>
<dbReference type="GO" id="GO:0008270">
    <property type="term" value="F:zinc ion binding"/>
    <property type="evidence" value="ECO:0007669"/>
    <property type="project" value="UniProtKB-KW"/>
</dbReference>
<evidence type="ECO:0000313" key="7">
    <source>
        <dbReference type="EMBL" id="KAK9730500.1"/>
    </source>
</evidence>